<feature type="compositionally biased region" description="Basic residues" evidence="1">
    <location>
        <begin position="100"/>
        <end position="124"/>
    </location>
</feature>
<name>A0A1H2LEP2_9ACTN</name>
<dbReference type="Gene3D" id="3.60.60.10">
    <property type="entry name" value="Penicillin V Acylase, Chain A"/>
    <property type="match status" value="1"/>
</dbReference>
<keyword evidence="4" id="KW-1185">Reference proteome</keyword>
<dbReference type="Proteomes" id="UP000182977">
    <property type="component" value="Chromosome I"/>
</dbReference>
<dbReference type="Pfam" id="PF03417">
    <property type="entry name" value="AAT"/>
    <property type="match status" value="1"/>
</dbReference>
<reference evidence="4" key="1">
    <citation type="submission" date="2016-10" db="EMBL/GenBank/DDBJ databases">
        <authorList>
            <person name="Varghese N."/>
            <person name="Submissions S."/>
        </authorList>
    </citation>
    <scope>NUCLEOTIDE SEQUENCE [LARGE SCALE GENOMIC DNA]</scope>
    <source>
        <strain evidence="4">DSM 45079</strain>
    </source>
</reference>
<sequence>MARTALCQRTRSHISHSAGSAATAKHQPRLQPLPVGRDDRLRGPHRAAGPDCSRSCATWPPARWTTAEPVPSPTEKDHHAEDPQRRRPCCRRHAGPDRVRARRRRRPHRHGRRRSHHSQHRREHHPACGDPAVRHDEDHILPNENLADGSLDVNYFQHQPSFDGQVAARGYEFSHFNILHHVSDGSRSGVPVHVVARRILDEATTLDEAVAVARMAPVAASSVLTVVAAQAGSPRAASIELTPAGDAVVEATPGRVLAHTNHFLDPGLAAGQVLPPASTTAERLACLTEHAPLVALPDPLERALALGALPDAPITMRPRADAPPHQRWSSKATLALDVVDPRSSSTLVALPTSLEPAGVGCPSPAAQGRRADTVPMYVSSTTVWALLLSRSRTTRAGSIATRASPARLAGIRRPGWL</sequence>
<dbReference type="EMBL" id="LT629791">
    <property type="protein sequence ID" value="SDU79195.1"/>
    <property type="molecule type" value="Genomic_DNA"/>
</dbReference>
<proteinExistence type="predicted"/>
<dbReference type="AlphaFoldDB" id="A0A1H2LEP2"/>
<keyword evidence="3" id="KW-0449">Lipoprotein</keyword>
<feature type="domain" description="Peptidase C45 hydrolase" evidence="2">
    <location>
        <begin position="186"/>
        <end position="283"/>
    </location>
</feature>
<evidence type="ECO:0000259" key="2">
    <source>
        <dbReference type="Pfam" id="PF03417"/>
    </source>
</evidence>
<evidence type="ECO:0000313" key="3">
    <source>
        <dbReference type="EMBL" id="SDU79195.1"/>
    </source>
</evidence>
<evidence type="ECO:0000256" key="1">
    <source>
        <dbReference type="SAM" id="MobiDB-lite"/>
    </source>
</evidence>
<organism evidence="3 4">
    <name type="scientific">Jiangella alkaliphila</name>
    <dbReference type="NCBI Taxonomy" id="419479"/>
    <lineage>
        <taxon>Bacteria</taxon>
        <taxon>Bacillati</taxon>
        <taxon>Actinomycetota</taxon>
        <taxon>Actinomycetes</taxon>
        <taxon>Jiangellales</taxon>
        <taxon>Jiangellaceae</taxon>
        <taxon>Jiangella</taxon>
    </lineage>
</organism>
<protein>
    <submittedName>
        <fullName evidence="3">NLPA lipoprotein</fullName>
    </submittedName>
</protein>
<dbReference type="STRING" id="419479.SAMN04488563_5947"/>
<evidence type="ECO:0000313" key="4">
    <source>
        <dbReference type="Proteomes" id="UP000182977"/>
    </source>
</evidence>
<gene>
    <name evidence="3" type="ORF">SAMN04488563_5947</name>
</gene>
<accession>A0A1H2LEP2</accession>
<dbReference type="InterPro" id="IPR005079">
    <property type="entry name" value="Peptidase_C45_hydrolase"/>
</dbReference>
<feature type="region of interest" description="Disordered" evidence="1">
    <location>
        <begin position="1"/>
        <end position="133"/>
    </location>
</feature>
<feature type="compositionally biased region" description="Basic and acidic residues" evidence="1">
    <location>
        <begin position="74"/>
        <end position="85"/>
    </location>
</feature>